<evidence type="ECO:0000313" key="7">
    <source>
        <dbReference type="Proteomes" id="UP000185598"/>
    </source>
</evidence>
<evidence type="ECO:0000313" key="8">
    <source>
        <dbReference type="Proteomes" id="UP000544107"/>
    </source>
</evidence>
<organism evidence="6 7">
    <name type="scientific">Allorhizobium taibaishanense</name>
    <dbReference type="NCBI Taxonomy" id="887144"/>
    <lineage>
        <taxon>Bacteria</taxon>
        <taxon>Pseudomonadati</taxon>
        <taxon>Pseudomonadota</taxon>
        <taxon>Alphaproteobacteria</taxon>
        <taxon>Hyphomicrobiales</taxon>
        <taxon>Rhizobiaceae</taxon>
        <taxon>Rhizobium/Agrobacterium group</taxon>
        <taxon>Allorhizobium</taxon>
    </lineage>
</organism>
<dbReference type="PROSITE" id="PS00584">
    <property type="entry name" value="PFKB_KINASES_2"/>
    <property type="match status" value="1"/>
</dbReference>
<evidence type="ECO:0000313" key="5">
    <source>
        <dbReference type="EMBL" id="MBB4005945.1"/>
    </source>
</evidence>
<dbReference type="EMBL" id="JACIED010000001">
    <property type="protein sequence ID" value="MBB4005945.1"/>
    <property type="molecule type" value="Genomic_DNA"/>
</dbReference>
<dbReference type="SUPFAM" id="SSF53613">
    <property type="entry name" value="Ribokinase-like"/>
    <property type="match status" value="1"/>
</dbReference>
<name>A0A1Q9A2Y3_9HYPH</name>
<sequence>MTVDILVLGGAHIDRRGRIDDETAPGASNPGRWLEEPGGGGFNAARALARLGLSVAMISPRGGDGLGEQVAAAAQAAGVDDRPFVFLDRSTPSYTAILERDGNLVIGLADMDLYRMFSPRRLRIRAVRGAFSAAKLILVDANLPAETLEAIAVLAASLSKPLLGIGISPAKVVRYTGCLGKLDMLFLNGAEAAVLAGSRPDDPTEWPQLLRAKGLRGGVVTNGPGPVIAFDDSGDYALTPPALEKLADVTGAGDSLCAGVTSQRVHSAALPLALRHGVALAGLTLLSDKATAEDLTPDRLAARLALVGEPRALSSQPSALL</sequence>
<dbReference type="InterPro" id="IPR002173">
    <property type="entry name" value="Carboh/pur_kinase_PfkB_CS"/>
</dbReference>
<dbReference type="InterPro" id="IPR011611">
    <property type="entry name" value="PfkB_dom"/>
</dbReference>
<evidence type="ECO:0000313" key="6">
    <source>
        <dbReference type="EMBL" id="OLP48973.1"/>
    </source>
</evidence>
<evidence type="ECO:0000256" key="2">
    <source>
        <dbReference type="ARBA" id="ARBA00022777"/>
    </source>
</evidence>
<evidence type="ECO:0000256" key="1">
    <source>
        <dbReference type="ARBA" id="ARBA00022679"/>
    </source>
</evidence>
<gene>
    <name evidence="6" type="ORF">BJF91_17795</name>
    <name evidence="5" type="ORF">GGQ71_000181</name>
</gene>
<feature type="domain" description="Carbohydrate kinase PfkB" evidence="4">
    <location>
        <begin position="5"/>
        <end position="291"/>
    </location>
</feature>
<dbReference type="Pfam" id="PF00294">
    <property type="entry name" value="PfkB"/>
    <property type="match status" value="1"/>
</dbReference>
<dbReference type="OrthoDB" id="9806249at2"/>
<keyword evidence="7" id="KW-1185">Reference proteome</keyword>
<reference evidence="6 7" key="1">
    <citation type="submission" date="2016-09" db="EMBL/GenBank/DDBJ databases">
        <title>Rhizobium oryziradicis sp. nov., isolated from the root of rice.</title>
        <authorList>
            <person name="Zhao J."/>
            <person name="Zhang X."/>
        </authorList>
    </citation>
    <scope>NUCLEOTIDE SEQUENCE [LARGE SCALE GENOMIC DNA]</scope>
    <source>
        <strain evidence="6 7">14971</strain>
    </source>
</reference>
<dbReference type="Gene3D" id="3.40.1190.20">
    <property type="match status" value="1"/>
</dbReference>
<evidence type="ECO:0000259" key="4">
    <source>
        <dbReference type="Pfam" id="PF00294"/>
    </source>
</evidence>
<dbReference type="EMBL" id="MKIN01000022">
    <property type="protein sequence ID" value="OLP48973.1"/>
    <property type="molecule type" value="Genomic_DNA"/>
</dbReference>
<dbReference type="RefSeq" id="WP_075614764.1">
    <property type="nucleotide sequence ID" value="NZ_JACIED010000001.1"/>
</dbReference>
<dbReference type="PANTHER" id="PTHR10584">
    <property type="entry name" value="SUGAR KINASE"/>
    <property type="match status" value="1"/>
</dbReference>
<dbReference type="PANTHER" id="PTHR10584:SF166">
    <property type="entry name" value="RIBOKINASE"/>
    <property type="match status" value="1"/>
</dbReference>
<dbReference type="CDD" id="cd01941">
    <property type="entry name" value="YeiC_kinase_like"/>
    <property type="match status" value="1"/>
</dbReference>
<dbReference type="AlphaFoldDB" id="A0A1Q9A2Y3"/>
<evidence type="ECO:0000256" key="3">
    <source>
        <dbReference type="SAM" id="MobiDB-lite"/>
    </source>
</evidence>
<feature type="region of interest" description="Disordered" evidence="3">
    <location>
        <begin position="18"/>
        <end position="37"/>
    </location>
</feature>
<dbReference type="GO" id="GO:0016301">
    <property type="term" value="F:kinase activity"/>
    <property type="evidence" value="ECO:0007669"/>
    <property type="project" value="UniProtKB-KW"/>
</dbReference>
<dbReference type="Proteomes" id="UP000544107">
    <property type="component" value="Unassembled WGS sequence"/>
</dbReference>
<dbReference type="GO" id="GO:0005829">
    <property type="term" value="C:cytosol"/>
    <property type="evidence" value="ECO:0007669"/>
    <property type="project" value="TreeGrafter"/>
</dbReference>
<reference evidence="5 8" key="2">
    <citation type="submission" date="2020-08" db="EMBL/GenBank/DDBJ databases">
        <title>Genomic Encyclopedia of Type Strains, Phase IV (KMG-IV): sequencing the most valuable type-strain genomes for metagenomic binning, comparative biology and taxonomic classification.</title>
        <authorList>
            <person name="Goeker M."/>
        </authorList>
    </citation>
    <scope>NUCLEOTIDE SEQUENCE [LARGE SCALE GENOMIC DNA]</scope>
    <source>
        <strain evidence="5 8">DSM 100021</strain>
    </source>
</reference>
<keyword evidence="2 6" id="KW-0418">Kinase</keyword>
<keyword evidence="1" id="KW-0808">Transferase</keyword>
<comment type="caution">
    <text evidence="6">The sequence shown here is derived from an EMBL/GenBank/DDBJ whole genome shotgun (WGS) entry which is preliminary data.</text>
</comment>
<dbReference type="Proteomes" id="UP000185598">
    <property type="component" value="Unassembled WGS sequence"/>
</dbReference>
<dbReference type="InterPro" id="IPR029056">
    <property type="entry name" value="Ribokinase-like"/>
</dbReference>
<protein>
    <submittedName>
        <fullName evidence="6">Carbohydrate kinase</fullName>
    </submittedName>
    <submittedName>
        <fullName evidence="5">Sugar/nucleoside kinase (Ribokinase family)</fullName>
    </submittedName>
</protein>
<dbReference type="STRING" id="887144.BJF91_17795"/>
<proteinExistence type="predicted"/>
<accession>A0A1Q9A2Y3</accession>